<gene>
    <name evidence="1" type="ORF">ACFSW4_02680</name>
</gene>
<keyword evidence="2" id="KW-1185">Reference proteome</keyword>
<dbReference type="InterPro" id="IPR046155">
    <property type="entry name" value="DUF6157"/>
</dbReference>
<dbReference type="Proteomes" id="UP001597452">
    <property type="component" value="Unassembled WGS sequence"/>
</dbReference>
<dbReference type="Pfam" id="PF19654">
    <property type="entry name" value="DUF6157"/>
    <property type="match status" value="1"/>
</dbReference>
<reference evidence="2" key="1">
    <citation type="journal article" date="2019" name="Int. J. Syst. Evol. Microbiol.">
        <title>The Global Catalogue of Microorganisms (GCM) 10K type strain sequencing project: providing services to taxonomists for standard genome sequencing and annotation.</title>
        <authorList>
            <consortium name="The Broad Institute Genomics Platform"/>
            <consortium name="The Broad Institute Genome Sequencing Center for Infectious Disease"/>
            <person name="Wu L."/>
            <person name="Ma J."/>
        </authorList>
    </citation>
    <scope>NUCLEOTIDE SEQUENCE [LARGE SCALE GENOMIC DNA]</scope>
    <source>
        <strain evidence="2">TISTR 1571</strain>
    </source>
</reference>
<name>A0ABW5Q739_9BACI</name>
<sequence>MNYYDTFILISDDCSVSESKVPESKRKKQTIAEIEYQLLNEGPGIYTQDELQFEVHMKHKRIPEDRRKEEKARFLAKSRACMRTSALPKRFGWGIYFDSNGKAELIPVESKRYQTLKDREDIKKLKAMKSKR</sequence>
<dbReference type="RefSeq" id="WP_377327289.1">
    <property type="nucleotide sequence ID" value="NZ_JBHUMZ010000010.1"/>
</dbReference>
<evidence type="ECO:0000313" key="2">
    <source>
        <dbReference type="Proteomes" id="UP001597452"/>
    </source>
</evidence>
<comment type="caution">
    <text evidence="1">The sequence shown here is derived from an EMBL/GenBank/DDBJ whole genome shotgun (WGS) entry which is preliminary data.</text>
</comment>
<proteinExistence type="predicted"/>
<accession>A0ABW5Q739</accession>
<organism evidence="1 2">
    <name type="scientific">Piscibacillus salipiscarius</name>
    <dbReference type="NCBI Taxonomy" id="299480"/>
    <lineage>
        <taxon>Bacteria</taxon>
        <taxon>Bacillati</taxon>
        <taxon>Bacillota</taxon>
        <taxon>Bacilli</taxon>
        <taxon>Bacillales</taxon>
        <taxon>Bacillaceae</taxon>
        <taxon>Piscibacillus</taxon>
    </lineage>
</organism>
<protein>
    <submittedName>
        <fullName evidence="1">DUF6157 family protein</fullName>
    </submittedName>
</protein>
<evidence type="ECO:0000313" key="1">
    <source>
        <dbReference type="EMBL" id="MFD2637779.1"/>
    </source>
</evidence>
<dbReference type="EMBL" id="JBHUMZ010000010">
    <property type="protein sequence ID" value="MFD2637779.1"/>
    <property type="molecule type" value="Genomic_DNA"/>
</dbReference>